<evidence type="ECO:0000313" key="4">
    <source>
        <dbReference type="Proteomes" id="UP000005087"/>
    </source>
</evidence>
<reference evidence="3 4" key="1">
    <citation type="submission" date="2011-09" db="EMBL/GenBank/DDBJ databases">
        <authorList>
            <consortium name="US DOE Joint Genome Institute (JGI-PGF)"/>
            <person name="Lucas S."/>
            <person name="Han J."/>
            <person name="Lapidus A."/>
            <person name="Cheng J.-F."/>
            <person name="Goodwin L."/>
            <person name="Pitluck S."/>
            <person name="Peters L."/>
            <person name="Land M.L."/>
            <person name="Hauser L."/>
            <person name="Brambilla E."/>
            <person name="Klenk H.-P."/>
            <person name="Woyke T.J."/>
        </authorList>
    </citation>
    <scope>NUCLEOTIDE SEQUENCE [LARGE SCALE GENOMIC DNA]</scope>
    <source>
        <strain evidence="3 4">K62</strain>
    </source>
</reference>
<dbReference type="InterPro" id="IPR010419">
    <property type="entry name" value="CO_DH_gsu"/>
</dbReference>
<name>I1D081_9PSEU</name>
<dbReference type="RefSeq" id="WP_005462997.1">
    <property type="nucleotide sequence ID" value="NZ_CM001484.1"/>
</dbReference>
<dbReference type="PANTHER" id="PTHR38588:SF1">
    <property type="entry name" value="BLL0334 PROTEIN"/>
    <property type="match status" value="1"/>
</dbReference>
<dbReference type="InterPro" id="IPR023393">
    <property type="entry name" value="START-like_dom_sf"/>
</dbReference>
<dbReference type="STRING" id="928724.SacglDRAFT_01432"/>
<dbReference type="Proteomes" id="UP000005087">
    <property type="component" value="Chromosome"/>
</dbReference>
<dbReference type="PANTHER" id="PTHR38588">
    <property type="entry name" value="BLL0334 PROTEIN"/>
    <property type="match status" value="1"/>
</dbReference>
<accession>I1D081</accession>
<organism evidence="3 4">
    <name type="scientific">Saccharomonospora glauca K62</name>
    <dbReference type="NCBI Taxonomy" id="928724"/>
    <lineage>
        <taxon>Bacteria</taxon>
        <taxon>Bacillati</taxon>
        <taxon>Actinomycetota</taxon>
        <taxon>Actinomycetes</taxon>
        <taxon>Pseudonocardiales</taxon>
        <taxon>Pseudonocardiaceae</taxon>
        <taxon>Saccharomonospora</taxon>
    </lineage>
</organism>
<feature type="transmembrane region" description="Helical" evidence="2">
    <location>
        <begin position="220"/>
        <end position="240"/>
    </location>
</feature>
<reference evidence="4" key="2">
    <citation type="submission" date="2012-01" db="EMBL/GenBank/DDBJ databases">
        <title>Noncontiguous Finished sequence of chromosome of Saccharomonospora glauca K62.</title>
        <authorList>
            <consortium name="US DOE Joint Genome Institute"/>
            <person name="Lucas S."/>
            <person name="Han J."/>
            <person name="Lapidus A."/>
            <person name="Cheng J.-F."/>
            <person name="Goodwin L."/>
            <person name="Pitluck S."/>
            <person name="Peters L."/>
            <person name="Mikhailova N."/>
            <person name="Held B."/>
            <person name="Detter J.C."/>
            <person name="Han C."/>
            <person name="Tapia R."/>
            <person name="Land M."/>
            <person name="Hauser L."/>
            <person name="Kyrpides N."/>
            <person name="Ivanova N."/>
            <person name="Pagani I."/>
            <person name="Brambilla E.-M."/>
            <person name="Klenk H.-P."/>
            <person name="Woyke T."/>
        </authorList>
    </citation>
    <scope>NUCLEOTIDE SEQUENCE [LARGE SCALE GENOMIC DNA]</scope>
    <source>
        <strain evidence="4">K62</strain>
    </source>
</reference>
<keyword evidence="2" id="KW-0812">Transmembrane</keyword>
<feature type="region of interest" description="Disordered" evidence="1">
    <location>
        <begin position="148"/>
        <end position="201"/>
    </location>
</feature>
<evidence type="ECO:0000256" key="2">
    <source>
        <dbReference type="SAM" id="Phobius"/>
    </source>
</evidence>
<proteinExistence type="predicted"/>
<dbReference type="EMBL" id="CM001484">
    <property type="protein sequence ID" value="EIE98355.1"/>
    <property type="molecule type" value="Genomic_DNA"/>
</dbReference>
<protein>
    <recommendedName>
        <fullName evidence="5">Carbon monoxide dehydrogenase subunit G</fullName>
    </recommendedName>
</protein>
<keyword evidence="2" id="KW-1133">Transmembrane helix</keyword>
<dbReference type="SUPFAM" id="SSF55961">
    <property type="entry name" value="Bet v1-like"/>
    <property type="match status" value="1"/>
</dbReference>
<sequence>MRLDHEFTVPAPIDEVWRAVLDPERVAPCMPGATLTSVEGDKFKGTVKVKLGPVSLLYKGSGEFLEKNADERKIVIKASGKDSRGAGTAAATVTVTLTAEGGSTKGAVATDLNVTGKPAQFGRGMISEVGGKILDNFAANLADMLGEASEGKGEDTAAGESKTSEGATAGATTETAGGAGADAATGRPKLESVKPTASTPREAEPIDLVDYAGASVAKRVAPALAALAALFAFLAVRRLLRRR</sequence>
<dbReference type="Gene3D" id="3.30.530.20">
    <property type="match status" value="1"/>
</dbReference>
<evidence type="ECO:0000256" key="1">
    <source>
        <dbReference type="SAM" id="MobiDB-lite"/>
    </source>
</evidence>
<evidence type="ECO:0000313" key="3">
    <source>
        <dbReference type="EMBL" id="EIE98355.1"/>
    </source>
</evidence>
<evidence type="ECO:0008006" key="5">
    <source>
        <dbReference type="Google" id="ProtNLM"/>
    </source>
</evidence>
<dbReference type="Pfam" id="PF06240">
    <property type="entry name" value="COXG"/>
    <property type="match status" value="1"/>
</dbReference>
<dbReference type="CDD" id="cd07823">
    <property type="entry name" value="SRPBCC_5"/>
    <property type="match status" value="1"/>
</dbReference>
<dbReference type="HOGENOM" id="CLU_046420_2_1_11"/>
<dbReference type="eggNOG" id="COG3427">
    <property type="taxonomic scope" value="Bacteria"/>
</dbReference>
<dbReference type="OrthoDB" id="9808623at2"/>
<keyword evidence="4" id="KW-1185">Reference proteome</keyword>
<dbReference type="AlphaFoldDB" id="I1D081"/>
<gene>
    <name evidence="3" type="ORF">SacglDRAFT_01432</name>
</gene>
<feature type="compositionally biased region" description="Low complexity" evidence="1">
    <location>
        <begin position="164"/>
        <end position="186"/>
    </location>
</feature>
<keyword evidence="2" id="KW-0472">Membrane</keyword>